<dbReference type="AlphaFoldDB" id="A0A9X9WY89"/>
<keyword evidence="2" id="KW-0560">Oxidoreductase</keyword>
<keyword evidence="3" id="KW-1185">Reference proteome</keyword>
<organism evidence="2 3">
    <name type="scientific">Neoroseomonas soli</name>
    <dbReference type="NCBI Taxonomy" id="1081025"/>
    <lineage>
        <taxon>Bacteria</taxon>
        <taxon>Pseudomonadati</taxon>
        <taxon>Pseudomonadota</taxon>
        <taxon>Alphaproteobacteria</taxon>
        <taxon>Acetobacterales</taxon>
        <taxon>Acetobacteraceae</taxon>
        <taxon>Neoroseomonas</taxon>
    </lineage>
</organism>
<keyword evidence="2" id="KW-0503">Monooxygenase</keyword>
<comment type="caution">
    <text evidence="2">The sequence shown here is derived from an EMBL/GenBank/DDBJ whole genome shotgun (WGS) entry which is preliminary data.</text>
</comment>
<name>A0A9X9WY89_9PROT</name>
<evidence type="ECO:0000313" key="2">
    <source>
        <dbReference type="EMBL" id="MBR0672118.1"/>
    </source>
</evidence>
<dbReference type="SUPFAM" id="SSF54909">
    <property type="entry name" value="Dimeric alpha+beta barrel"/>
    <property type="match status" value="1"/>
</dbReference>
<feature type="domain" description="ABM" evidence="1">
    <location>
        <begin position="3"/>
        <end position="92"/>
    </location>
</feature>
<protein>
    <submittedName>
        <fullName evidence="2">Antibiotic biosynthesis monooxygenase</fullName>
    </submittedName>
</protein>
<dbReference type="RefSeq" id="WP_211862519.1">
    <property type="nucleotide sequence ID" value="NZ_JAAEDM010000033.1"/>
</dbReference>
<dbReference type="Pfam" id="PF03992">
    <property type="entry name" value="ABM"/>
    <property type="match status" value="1"/>
</dbReference>
<evidence type="ECO:0000313" key="3">
    <source>
        <dbReference type="Proteomes" id="UP001138751"/>
    </source>
</evidence>
<sequence length="102" mass="11916">MAVTYLIEFRVRPAEHERFLVLLNGVLDAMRGEESFVSATLHQDPEDANRFLLHETWRDHQEVVEVQLTRPYRAAWHAALPGLLEAPREVSIWTPIRTDRRA</sequence>
<proteinExistence type="predicted"/>
<dbReference type="PROSITE" id="PS51725">
    <property type="entry name" value="ABM"/>
    <property type="match status" value="1"/>
</dbReference>
<dbReference type="GO" id="GO:0004497">
    <property type="term" value="F:monooxygenase activity"/>
    <property type="evidence" value="ECO:0007669"/>
    <property type="project" value="UniProtKB-KW"/>
</dbReference>
<evidence type="ECO:0000259" key="1">
    <source>
        <dbReference type="PROSITE" id="PS51725"/>
    </source>
</evidence>
<dbReference type="EMBL" id="JAAEDM010000033">
    <property type="protein sequence ID" value="MBR0672118.1"/>
    <property type="molecule type" value="Genomic_DNA"/>
</dbReference>
<reference evidence="2" key="1">
    <citation type="submission" date="2020-01" db="EMBL/GenBank/DDBJ databases">
        <authorList>
            <person name="Rat A."/>
        </authorList>
    </citation>
    <scope>NUCLEOTIDE SEQUENCE</scope>
    <source>
        <strain evidence="2">LMG 31231</strain>
    </source>
</reference>
<accession>A0A9X9WY89</accession>
<reference evidence="2" key="2">
    <citation type="journal article" date="2021" name="Syst. Appl. Microbiol.">
        <title>Roseomonas hellenica sp. nov., isolated from roots of wild-growing Alkanna tinctoria.</title>
        <authorList>
            <person name="Rat A."/>
            <person name="Naranjo H.D."/>
            <person name="Lebbe L."/>
            <person name="Cnockaert M."/>
            <person name="Krigas N."/>
            <person name="Grigoriadou K."/>
            <person name="Maloupa E."/>
            <person name="Willems A."/>
        </authorList>
    </citation>
    <scope>NUCLEOTIDE SEQUENCE</scope>
    <source>
        <strain evidence="2">LMG 31231</strain>
    </source>
</reference>
<dbReference type="InterPro" id="IPR011008">
    <property type="entry name" value="Dimeric_a/b-barrel"/>
</dbReference>
<dbReference type="Gene3D" id="3.30.70.100">
    <property type="match status" value="1"/>
</dbReference>
<dbReference type="Proteomes" id="UP001138751">
    <property type="component" value="Unassembled WGS sequence"/>
</dbReference>
<gene>
    <name evidence="2" type="ORF">GXW76_13130</name>
</gene>
<dbReference type="InterPro" id="IPR007138">
    <property type="entry name" value="ABM_dom"/>
</dbReference>